<feature type="transmembrane region" description="Helical" evidence="9">
    <location>
        <begin position="93"/>
        <end position="112"/>
    </location>
</feature>
<evidence type="ECO:0000256" key="7">
    <source>
        <dbReference type="ARBA" id="ARBA00022989"/>
    </source>
</evidence>
<dbReference type="PROSITE" id="PS00154">
    <property type="entry name" value="ATPASE_E1_E2"/>
    <property type="match status" value="1"/>
</dbReference>
<dbReference type="Gene3D" id="3.40.50.1000">
    <property type="entry name" value="HAD superfamily/HAD-like"/>
    <property type="match status" value="1"/>
</dbReference>
<protein>
    <submittedName>
        <fullName evidence="11">Calcium-transporting ATPase 1</fullName>
    </submittedName>
</protein>
<comment type="subcellular location">
    <subcellularLocation>
        <location evidence="1">Membrane</location>
        <topology evidence="1">Multi-pass membrane protein</topology>
    </subcellularLocation>
</comment>
<dbReference type="Proteomes" id="UP000837803">
    <property type="component" value="Unassembled WGS sequence"/>
</dbReference>
<dbReference type="InterPro" id="IPR001757">
    <property type="entry name" value="P_typ_ATPase"/>
</dbReference>
<dbReference type="SUPFAM" id="SSF56784">
    <property type="entry name" value="HAD-like"/>
    <property type="match status" value="1"/>
</dbReference>
<dbReference type="InterPro" id="IPR059000">
    <property type="entry name" value="ATPase_P-type_domA"/>
</dbReference>
<dbReference type="InterPro" id="IPR018303">
    <property type="entry name" value="ATPase_P-typ_P_site"/>
</dbReference>
<dbReference type="InterPro" id="IPR006068">
    <property type="entry name" value="ATPase_P-typ_cation-transptr_C"/>
</dbReference>
<evidence type="ECO:0000256" key="1">
    <source>
        <dbReference type="ARBA" id="ARBA00004141"/>
    </source>
</evidence>
<evidence type="ECO:0000256" key="8">
    <source>
        <dbReference type="ARBA" id="ARBA00023136"/>
    </source>
</evidence>
<keyword evidence="7 9" id="KW-1133">Transmembrane helix</keyword>
<dbReference type="Pfam" id="PF00689">
    <property type="entry name" value="Cation_ATPase_C"/>
    <property type="match status" value="1"/>
</dbReference>
<evidence type="ECO:0000259" key="10">
    <source>
        <dbReference type="SMART" id="SM00831"/>
    </source>
</evidence>
<dbReference type="InterPro" id="IPR004014">
    <property type="entry name" value="ATPase_P-typ_cation-transptr_N"/>
</dbReference>
<dbReference type="Pfam" id="PF00122">
    <property type="entry name" value="E1-E2_ATPase"/>
    <property type="match status" value="1"/>
</dbReference>
<keyword evidence="4" id="KW-0547">Nucleotide-binding</keyword>
<evidence type="ECO:0000256" key="4">
    <source>
        <dbReference type="ARBA" id="ARBA00022741"/>
    </source>
</evidence>
<evidence type="ECO:0000256" key="3">
    <source>
        <dbReference type="ARBA" id="ARBA00022692"/>
    </source>
</evidence>
<keyword evidence="8 9" id="KW-0472">Membrane</keyword>
<dbReference type="Gene3D" id="2.70.150.10">
    <property type="entry name" value="Calcium-transporting ATPase, cytoplasmic transduction domain A"/>
    <property type="match status" value="1"/>
</dbReference>
<evidence type="ECO:0000313" key="11">
    <source>
        <dbReference type="EMBL" id="CAH1000706.1"/>
    </source>
</evidence>
<dbReference type="InterPro" id="IPR050510">
    <property type="entry name" value="Cation_transp_ATPase_P-type"/>
</dbReference>
<dbReference type="Pfam" id="PF13246">
    <property type="entry name" value="Cation_ATPase"/>
    <property type="match status" value="1"/>
</dbReference>
<feature type="transmembrane region" description="Helical" evidence="9">
    <location>
        <begin position="683"/>
        <end position="707"/>
    </location>
</feature>
<feature type="transmembrane region" description="Helical" evidence="9">
    <location>
        <begin position="257"/>
        <end position="274"/>
    </location>
</feature>
<evidence type="ECO:0000256" key="2">
    <source>
        <dbReference type="ARBA" id="ARBA00005675"/>
    </source>
</evidence>
<dbReference type="InterPro" id="IPR023299">
    <property type="entry name" value="ATPase_P-typ_cyto_dom_N"/>
</dbReference>
<feature type="transmembrane region" description="Helical" evidence="9">
    <location>
        <begin position="755"/>
        <end position="777"/>
    </location>
</feature>
<gene>
    <name evidence="11" type="ORF">LEM8419_01840</name>
</gene>
<keyword evidence="12" id="KW-1185">Reference proteome</keyword>
<reference evidence="11" key="1">
    <citation type="submission" date="2021-12" db="EMBL/GenBank/DDBJ databases">
        <authorList>
            <person name="Rodrigo-Torres L."/>
            <person name="Arahal R. D."/>
            <person name="Lucena T."/>
        </authorList>
    </citation>
    <scope>NUCLEOTIDE SEQUENCE</scope>
    <source>
        <strain evidence="11">CECT 8419</strain>
    </source>
</reference>
<dbReference type="SUPFAM" id="SSF81665">
    <property type="entry name" value="Calcium ATPase, transmembrane domain M"/>
    <property type="match status" value="1"/>
</dbReference>
<dbReference type="InterPro" id="IPR023298">
    <property type="entry name" value="ATPase_P-typ_TM_dom_sf"/>
</dbReference>
<dbReference type="SFLD" id="SFLDF00027">
    <property type="entry name" value="p-type_atpase"/>
    <property type="match status" value="1"/>
</dbReference>
<evidence type="ECO:0000256" key="5">
    <source>
        <dbReference type="ARBA" id="ARBA00022840"/>
    </source>
</evidence>
<dbReference type="Pfam" id="PF08282">
    <property type="entry name" value="Hydrolase_3"/>
    <property type="match status" value="1"/>
</dbReference>
<dbReference type="SFLD" id="SFLDS00003">
    <property type="entry name" value="Haloacid_Dehalogenase"/>
    <property type="match status" value="1"/>
</dbReference>
<dbReference type="PRINTS" id="PR00120">
    <property type="entry name" value="HATPASE"/>
</dbReference>
<dbReference type="InterPro" id="IPR044492">
    <property type="entry name" value="P_typ_ATPase_HD_dom"/>
</dbReference>
<dbReference type="RefSeq" id="WP_238750746.1">
    <property type="nucleotide sequence ID" value="NZ_CAKLPZ010000002.1"/>
</dbReference>
<feature type="transmembrane region" description="Helical" evidence="9">
    <location>
        <begin position="713"/>
        <end position="734"/>
    </location>
</feature>
<feature type="transmembrane region" description="Helical" evidence="9">
    <location>
        <begin position="823"/>
        <end position="843"/>
    </location>
</feature>
<feature type="transmembrane region" description="Helical" evidence="9">
    <location>
        <begin position="858"/>
        <end position="879"/>
    </location>
</feature>
<name>A0ABM9B1B6_9BACT</name>
<dbReference type="Pfam" id="PF00690">
    <property type="entry name" value="Cation_ATPase_N"/>
    <property type="match status" value="1"/>
</dbReference>
<dbReference type="SFLD" id="SFLDG00002">
    <property type="entry name" value="C1.7:_P-type_atpase_like"/>
    <property type="match status" value="1"/>
</dbReference>
<organism evidence="11 12">
    <name type="scientific">Neolewinella maritima</name>
    <dbReference type="NCBI Taxonomy" id="1383882"/>
    <lineage>
        <taxon>Bacteria</taxon>
        <taxon>Pseudomonadati</taxon>
        <taxon>Bacteroidota</taxon>
        <taxon>Saprospiria</taxon>
        <taxon>Saprospirales</taxon>
        <taxon>Lewinellaceae</taxon>
        <taxon>Neolewinella</taxon>
    </lineage>
</organism>
<comment type="similarity">
    <text evidence="2">Belongs to the cation transport ATPase (P-type) (TC 3.A.3) family. Type IIA subfamily.</text>
</comment>
<keyword evidence="6" id="KW-1278">Translocase</keyword>
<feature type="transmembrane region" description="Helical" evidence="9">
    <location>
        <begin position="286"/>
        <end position="311"/>
    </location>
</feature>
<sequence length="891" mass="95605">MNNRSVLTPGTDPDTAYQLPVDQAARLLGSAVPEGLSAAEARERLLRVGPNTVPLRSGPAWWLLLLQQFWSPLVAVLAAGALLAFVYHDRVNAYAILVVLLLNALIGFYMDYQARRTIRGLQALEDPLATVYRQEQLLECRAEELVPGDLIRVEAGQRVPADARVVAHTNLGVDESSLTGESGTVAKRTEPLPRDTPLADRRNMLFTGTIVTRGYGTALVTQTGIATELGRGLHLMDTVAEETTPLERKLAALTHRLIWLTLALAGVVVGLGAYRGMDTYLVVETAIALAVAAIPEGLPVVATITLAIGMARLARHKIVIKELRAVETLGETQVLVIDKTGTLTENKLTVESVLQCGPKQGNGQEHVPPGLRQLLQVAVRCNTAVADGEHMVGDPLELALLQYAESAGVAVAATRAEAELVQEQPFSSETRRMVTVHRLVTDDGLPPYLTGMKGAPEAVLERCTDCLRTDGKLEVLDPAYWRARITKGAERGHKTLALAYRRHDTPEVAQELTWLGLLWLHDPPRVDVKQAIVQFRTAGIRLVMATGDHAATARSIALATGLVYDSAATVLTGTEVEDLLRGDGSRAAPAALFAPSIFARVSPAQKLQILHAYQQQGYTVAMAGDGVNDAPALRKAAIGIAMGEGGSQAAKAAADLILQDNSLANVIEAVRQGRGIFANIRLFTVYLLSCNLGELLVVGGAFLFGFAGPLAPVQILFLNLLTDVFPALALGFTRGDPDALRKPPRARGEAILTPALWRSLALYAVAIAGSVLGGVVIGQRLFTLSPAEQNDLMFYALFSAQLWHVLSLPGPRAHLLRHPIVRNPYLGGAVVFCLLLTLAAYLIPVTRTAMQLESGLDWRVLLLAVGIGAFPVLLIRVVSRIIAAATPDRSN</sequence>
<dbReference type="Gene3D" id="3.40.1110.10">
    <property type="entry name" value="Calcium-transporting ATPase, cytoplasmic domain N"/>
    <property type="match status" value="1"/>
</dbReference>
<dbReference type="Gene3D" id="1.20.1110.10">
    <property type="entry name" value="Calcium-transporting ATPase, transmembrane domain"/>
    <property type="match status" value="1"/>
</dbReference>
<feature type="transmembrane region" description="Helical" evidence="9">
    <location>
        <begin position="61"/>
        <end position="87"/>
    </location>
</feature>
<dbReference type="InterPro" id="IPR036412">
    <property type="entry name" value="HAD-like_sf"/>
</dbReference>
<comment type="caution">
    <text evidence="11">The sequence shown here is derived from an EMBL/GenBank/DDBJ whole genome shotgun (WGS) entry which is preliminary data.</text>
</comment>
<dbReference type="NCBIfam" id="TIGR01494">
    <property type="entry name" value="ATPase_P-type"/>
    <property type="match status" value="2"/>
</dbReference>
<keyword evidence="5" id="KW-0067">ATP-binding</keyword>
<keyword evidence="3 9" id="KW-0812">Transmembrane</keyword>
<dbReference type="InterPro" id="IPR023214">
    <property type="entry name" value="HAD_sf"/>
</dbReference>
<feature type="transmembrane region" description="Helical" evidence="9">
    <location>
        <begin position="792"/>
        <end position="811"/>
    </location>
</feature>
<dbReference type="PRINTS" id="PR00119">
    <property type="entry name" value="CATATPASE"/>
</dbReference>
<evidence type="ECO:0000256" key="9">
    <source>
        <dbReference type="SAM" id="Phobius"/>
    </source>
</evidence>
<evidence type="ECO:0000313" key="12">
    <source>
        <dbReference type="Proteomes" id="UP000837803"/>
    </source>
</evidence>
<proteinExistence type="inferred from homology"/>
<dbReference type="SUPFAM" id="SSF81660">
    <property type="entry name" value="Metal cation-transporting ATPase, ATP-binding domain N"/>
    <property type="match status" value="1"/>
</dbReference>
<dbReference type="InterPro" id="IPR008250">
    <property type="entry name" value="ATPase_P-typ_transduc_dom_A_sf"/>
</dbReference>
<dbReference type="PANTHER" id="PTHR43294:SF20">
    <property type="entry name" value="P-TYPE ATPASE"/>
    <property type="match status" value="1"/>
</dbReference>
<evidence type="ECO:0000256" key="6">
    <source>
        <dbReference type="ARBA" id="ARBA00022967"/>
    </source>
</evidence>
<dbReference type="SMART" id="SM00831">
    <property type="entry name" value="Cation_ATPase_N"/>
    <property type="match status" value="1"/>
</dbReference>
<feature type="domain" description="Cation-transporting P-type ATPase N-terminal" evidence="10">
    <location>
        <begin position="15"/>
        <end position="89"/>
    </location>
</feature>
<dbReference type="SUPFAM" id="SSF81653">
    <property type="entry name" value="Calcium ATPase, transduction domain A"/>
    <property type="match status" value="1"/>
</dbReference>
<dbReference type="PANTHER" id="PTHR43294">
    <property type="entry name" value="SODIUM/POTASSIUM-TRANSPORTING ATPASE SUBUNIT ALPHA"/>
    <property type="match status" value="1"/>
</dbReference>
<dbReference type="EMBL" id="CAKLPZ010000002">
    <property type="protein sequence ID" value="CAH1000706.1"/>
    <property type="molecule type" value="Genomic_DNA"/>
</dbReference>
<accession>A0ABM9B1B6</accession>